<keyword evidence="2" id="KW-1185">Reference proteome</keyword>
<dbReference type="EMBL" id="JBHSFU010000015">
    <property type="protein sequence ID" value="MFC4560119.1"/>
    <property type="molecule type" value="Genomic_DNA"/>
</dbReference>
<proteinExistence type="predicted"/>
<dbReference type="Pfam" id="PF10978">
    <property type="entry name" value="DUF2785"/>
    <property type="match status" value="1"/>
</dbReference>
<dbReference type="Proteomes" id="UP001595989">
    <property type="component" value="Unassembled WGS sequence"/>
</dbReference>
<dbReference type="RefSeq" id="WP_390299632.1">
    <property type="nucleotide sequence ID" value="NZ_JBHSFU010000015.1"/>
</dbReference>
<reference evidence="2" key="1">
    <citation type="journal article" date="2019" name="Int. J. Syst. Evol. Microbiol.">
        <title>The Global Catalogue of Microorganisms (GCM) 10K type strain sequencing project: providing services to taxonomists for standard genome sequencing and annotation.</title>
        <authorList>
            <consortium name="The Broad Institute Genomics Platform"/>
            <consortium name="The Broad Institute Genome Sequencing Center for Infectious Disease"/>
            <person name="Wu L."/>
            <person name="Ma J."/>
        </authorList>
    </citation>
    <scope>NUCLEOTIDE SEQUENCE [LARGE SCALE GENOMIC DNA]</scope>
    <source>
        <strain evidence="2">CGMCC 4.7426</strain>
    </source>
</reference>
<evidence type="ECO:0000313" key="1">
    <source>
        <dbReference type="EMBL" id="MFC4560119.1"/>
    </source>
</evidence>
<accession>A0ABV9DQP4</accession>
<name>A0ABV9DQP4_9BACI</name>
<dbReference type="InterPro" id="IPR021247">
    <property type="entry name" value="DUF2785"/>
</dbReference>
<comment type="caution">
    <text evidence="1">The sequence shown here is derived from an EMBL/GenBank/DDBJ whole genome shotgun (WGS) entry which is preliminary data.</text>
</comment>
<protein>
    <submittedName>
        <fullName evidence="1">DUF2785 domain-containing protein</fullName>
    </submittedName>
</protein>
<evidence type="ECO:0000313" key="2">
    <source>
        <dbReference type="Proteomes" id="UP001595989"/>
    </source>
</evidence>
<gene>
    <name evidence="1" type="ORF">ACFO3D_18330</name>
</gene>
<sequence>MKLKETLEILNDKDNFSVENVDLYNLIDSMLVNIGTTDPVLRDTLMYTTFGKLVMEDYLSEEQMKYILRVSLDNEHLFFKIGERDSDSVFTRSFSALVVALILEKEKQDRFLEPEILVNTTNASLTYLSKERDIRGYVEEKGWAHSIAHGADMLEGAIRGKDFDRDLTGRCLETIKVCLFKGEAGDGPYIDDEEERLIFAVEALLDKGLPAEALDNWVVGLSESLQDVWNEEGFSLLFFRKKSNVLNFLKALYFRLAFRGECSGVRESIQSLLKQWHDKFYSHGD</sequence>
<organism evidence="1 2">
    <name type="scientific">Virgibacillus kekensis</name>
    <dbReference type="NCBI Taxonomy" id="202261"/>
    <lineage>
        <taxon>Bacteria</taxon>
        <taxon>Bacillati</taxon>
        <taxon>Bacillota</taxon>
        <taxon>Bacilli</taxon>
        <taxon>Bacillales</taxon>
        <taxon>Bacillaceae</taxon>
        <taxon>Virgibacillus</taxon>
    </lineage>
</organism>